<accession>A0ABP9L4F1</accession>
<feature type="region of interest" description="Disordered" evidence="17">
    <location>
        <begin position="731"/>
        <end position="764"/>
    </location>
</feature>
<evidence type="ECO:0000256" key="2">
    <source>
        <dbReference type="ARBA" id="ARBA00001942"/>
    </source>
</evidence>
<dbReference type="SUPFAM" id="SSF63380">
    <property type="entry name" value="Riboflavin synthase domain-like"/>
    <property type="match status" value="1"/>
</dbReference>
<evidence type="ECO:0000256" key="16">
    <source>
        <dbReference type="ARBA" id="ARBA00023063"/>
    </source>
</evidence>
<feature type="domain" description="Flavodoxin-like" evidence="18">
    <location>
        <begin position="886"/>
        <end position="1024"/>
    </location>
</feature>
<dbReference type="Pfam" id="PF01568">
    <property type="entry name" value="Molydop_binding"/>
    <property type="match status" value="1"/>
</dbReference>
<evidence type="ECO:0000256" key="11">
    <source>
        <dbReference type="ARBA" id="ARBA00022827"/>
    </source>
</evidence>
<dbReference type="Gene3D" id="2.20.25.90">
    <property type="entry name" value="ADC-like domains"/>
    <property type="match status" value="1"/>
</dbReference>
<dbReference type="Gene3D" id="3.40.50.740">
    <property type="match status" value="1"/>
</dbReference>
<dbReference type="InterPro" id="IPR041957">
    <property type="entry name" value="CT_Nitrate-R-NapA-like"/>
</dbReference>
<dbReference type="SMART" id="SM00926">
    <property type="entry name" value="Molybdop_Fe4S4"/>
    <property type="match status" value="1"/>
</dbReference>
<comment type="cofactor">
    <cofactor evidence="1">
        <name>FMN</name>
        <dbReference type="ChEBI" id="CHEBI:58210"/>
    </cofactor>
</comment>
<dbReference type="Gene3D" id="2.40.30.10">
    <property type="entry name" value="Translation factors"/>
    <property type="match status" value="1"/>
</dbReference>
<dbReference type="PRINTS" id="PR00369">
    <property type="entry name" value="FLAVODOXIN"/>
</dbReference>
<evidence type="ECO:0000313" key="21">
    <source>
        <dbReference type="EMBL" id="GAA5068912.1"/>
    </source>
</evidence>
<feature type="compositionally biased region" description="Low complexity" evidence="17">
    <location>
        <begin position="755"/>
        <end position="764"/>
    </location>
</feature>
<evidence type="ECO:0000259" key="18">
    <source>
        <dbReference type="PROSITE" id="PS50902"/>
    </source>
</evidence>
<keyword evidence="13" id="KW-0560">Oxidoreductase</keyword>
<comment type="caution">
    <text evidence="21">The sequence shown here is derived from an EMBL/GenBank/DDBJ whole genome shotgun (WGS) entry which is preliminary data.</text>
</comment>
<evidence type="ECO:0000256" key="3">
    <source>
        <dbReference type="ARBA" id="ARBA00001966"/>
    </source>
</evidence>
<dbReference type="PROSITE" id="PS51669">
    <property type="entry name" value="4FE4S_MOW_BIS_MGD"/>
    <property type="match status" value="1"/>
</dbReference>
<gene>
    <name evidence="21" type="ORF">GCM10023336_52550</name>
</gene>
<dbReference type="Gene3D" id="3.40.228.10">
    <property type="entry name" value="Dimethylsulfoxide Reductase, domain 2"/>
    <property type="match status" value="1"/>
</dbReference>
<evidence type="ECO:0000256" key="6">
    <source>
        <dbReference type="ARBA" id="ARBA00022485"/>
    </source>
</evidence>
<evidence type="ECO:0000256" key="15">
    <source>
        <dbReference type="ARBA" id="ARBA00023014"/>
    </source>
</evidence>
<proteinExistence type="inferred from homology"/>
<dbReference type="CDD" id="cd06199">
    <property type="entry name" value="SiR"/>
    <property type="match status" value="1"/>
</dbReference>
<keyword evidence="16" id="KW-0534">Nitrate assimilation</keyword>
<reference evidence="22" key="1">
    <citation type="journal article" date="2019" name="Int. J. Syst. Evol. Microbiol.">
        <title>The Global Catalogue of Microorganisms (GCM) 10K type strain sequencing project: providing services to taxonomists for standard genome sequencing and annotation.</title>
        <authorList>
            <consortium name="The Broad Institute Genomics Platform"/>
            <consortium name="The Broad Institute Genome Sequencing Center for Infectious Disease"/>
            <person name="Wu L."/>
            <person name="Ma J."/>
        </authorList>
    </citation>
    <scope>NUCLEOTIDE SEQUENCE [LARGE SCALE GENOMIC DNA]</scope>
    <source>
        <strain evidence="22">JCM 18410</strain>
    </source>
</reference>
<dbReference type="Proteomes" id="UP001500124">
    <property type="component" value="Unassembled WGS sequence"/>
</dbReference>
<keyword evidence="9" id="KW-0288">FMN</keyword>
<organism evidence="21 22">
    <name type="scientific">Streptomyces similanensis</name>
    <dbReference type="NCBI Taxonomy" id="1274988"/>
    <lineage>
        <taxon>Bacteria</taxon>
        <taxon>Bacillati</taxon>
        <taxon>Actinomycetota</taxon>
        <taxon>Actinomycetes</taxon>
        <taxon>Kitasatosporales</taxon>
        <taxon>Streptomycetaceae</taxon>
        <taxon>Streptomyces</taxon>
    </lineage>
</organism>
<protein>
    <submittedName>
        <fullName evidence="21">Bifunctional nitrate reductase/sulfite reductase flavoprotein subunit alpha</fullName>
    </submittedName>
</protein>
<keyword evidence="22" id="KW-1185">Reference proteome</keyword>
<dbReference type="InterPro" id="IPR006963">
    <property type="entry name" value="Mopterin_OxRdtase_4Fe-4S_dom"/>
</dbReference>
<dbReference type="InterPro" id="IPR023173">
    <property type="entry name" value="NADPH_Cyt_P450_Rdtase_alpha"/>
</dbReference>
<evidence type="ECO:0000313" key="22">
    <source>
        <dbReference type="Proteomes" id="UP001500124"/>
    </source>
</evidence>
<evidence type="ECO:0000256" key="4">
    <source>
        <dbReference type="ARBA" id="ARBA00001974"/>
    </source>
</evidence>
<evidence type="ECO:0000256" key="17">
    <source>
        <dbReference type="SAM" id="MobiDB-lite"/>
    </source>
</evidence>
<keyword evidence="7" id="KW-0500">Molybdenum</keyword>
<keyword evidence="15" id="KW-0411">Iron-sulfur</keyword>
<evidence type="ECO:0000256" key="7">
    <source>
        <dbReference type="ARBA" id="ARBA00022505"/>
    </source>
</evidence>
<comment type="cofactor">
    <cofactor evidence="3">
        <name>[4Fe-4S] cluster</name>
        <dbReference type="ChEBI" id="CHEBI:49883"/>
    </cofactor>
</comment>
<dbReference type="Gene3D" id="1.20.990.10">
    <property type="entry name" value="NADPH-cytochrome p450 Reductase, Chain A, domain 3"/>
    <property type="match status" value="1"/>
</dbReference>
<dbReference type="Pfam" id="PF00667">
    <property type="entry name" value="FAD_binding_1"/>
    <property type="match status" value="1"/>
</dbReference>
<comment type="cofactor">
    <cofactor evidence="2">
        <name>Mo-bis(molybdopterin guanine dinucleotide)</name>
        <dbReference type="ChEBI" id="CHEBI:60539"/>
    </cofactor>
</comment>
<evidence type="ECO:0000256" key="1">
    <source>
        <dbReference type="ARBA" id="ARBA00001917"/>
    </source>
</evidence>
<evidence type="ECO:0000259" key="20">
    <source>
        <dbReference type="PROSITE" id="PS51669"/>
    </source>
</evidence>
<keyword evidence="10" id="KW-0479">Metal-binding</keyword>
<name>A0ABP9L4F1_9ACTN</name>
<dbReference type="Gene3D" id="2.40.40.20">
    <property type="match status" value="1"/>
</dbReference>
<dbReference type="SUPFAM" id="SSF53706">
    <property type="entry name" value="Formate dehydrogenase/DMSO reductase, domains 1-3"/>
    <property type="match status" value="1"/>
</dbReference>
<dbReference type="InterPro" id="IPR008254">
    <property type="entry name" value="Flavodoxin/NO_synth"/>
</dbReference>
<dbReference type="SUPFAM" id="SSF52343">
    <property type="entry name" value="Ferredoxin reductase-like, C-terminal NADP-linked domain"/>
    <property type="match status" value="1"/>
</dbReference>
<dbReference type="CDD" id="cd02754">
    <property type="entry name" value="MopB_Nitrate-R-NapA-like"/>
    <property type="match status" value="1"/>
</dbReference>
<dbReference type="Pfam" id="PF04879">
    <property type="entry name" value="Molybdop_Fe4S4"/>
    <property type="match status" value="1"/>
</dbReference>
<sequence length="1444" mass="153457">MAAGSEKESVRTVCSYCGVGCGMVLDVVRDPADGRRRVARAAGDRAHPANRGRLCTKGATSADMMAAPGRLDRALVRAGRGARPVPTDVEEAVATVAGRLRAILDEHGPDALSFYVSGQMSLEAQYLANKLAKGFVRTSHIESNSRLCMASAGSGYKLSLGADGPPGSYQDFDHADVFLVIGANMADCHPILFLRMMDRVKSAGARLIVVDPRRTATADRADLFLPVRPGTDLALLNGLLHLLVADGHTDEEFIAEFTEGWEEMPAFLADYPPAKVAEITGVPEADIRRAARWIGEAGAWMSCWTMGLNQSVHGTWNTNALIDLHLATGAICRPGAGPFSLTGQPNAMGGREMGYMGPGLPGQRSVLVDAERAFTENLWGVPAGSLRTESGRGTVEMFERMAAGDIKACWIICTNPVASVANRRTVLAGLAAAELVVTQDVFAETETNAHADVVLPATLWAESDGVMVNSERNLTLVPGVVDPPGQALPDWELIARVARAMGFADGFSHTCAEEVFEELKQAWNPATGWDLRGVDYARLRAAPVQWPAPAADGPDRNPIRYLNDGVSQTLLVREDGSRPRLAFPTASGRARFYARPHLPPAELPDDDYPFVLSTGRLPHQWHTLTKTGKVAQLNKLAPGPFVEVHPEDADGLGVADGDFLEVASRRGRAVLPVVVTDRVLPGVCFAPMHWNDLFGAYLSVNAVTHDAVDPISFQPGFKACAVALAGAAAPAPAARPTPQPEATPVTPAAPPPGSPSLSSASLSSVPPAAAPAPAAAAAAAPADSPVHALAGLFGVTDLSPAPLAEPERRYLAGYLSGLALAPPDGSVPVLPPDAPFEHGRARWVEGVLAGVFSRAATAAVPAAAAPAGVRTDPRAGASRAVPARRLLVLWASQTGTAEQFATGAAAHLARAGRAPEVLPMTEATWDRLGPGTDALLVTSTFGDGDAPDNGAVFWQALSAPDAPRLEDVRYAVLAFGDSGYDDFCGHGRRLDERLAALGAARLLPRTDCEPDFEETAGQWLDRVSVALATTAGEAAVAARPDGTPAPARTAPAVPAVAPVPAAAAAAAAVPPVYSRSSPFATLMIGNRLLSLPGSHKEVRQFAFDTRGGELAYEAGDALGVRPVNGSGLVAEWLALTGLDPDEPVDLADGPPLPLEEALRTRLDISRLTTDLLRFVTERTGDHGLRRLLRTDNKDALAQWSWGRQAADLVAEFPVRASAAEWSGVLKRLQPRLYSISSSPLVRPGEVRLTVSVVRYSGALGRDRKGVCSTYLADCADDGPVQVHVRRSPHFRPPADPAAPMIMVGPGTGVAPFIGFLEDRLARGHTGPNWLFFGEQRRATDFYHREDLEAYRASGHLDRLDLAFSRDQRNKVYVQDRMREQGARLWQWLQDGAHFYVCGDAGRMAKDVDRALRDVAADHGGMDPEAAAAWVRRLAADGRYVRDVY</sequence>
<evidence type="ECO:0000259" key="19">
    <source>
        <dbReference type="PROSITE" id="PS51384"/>
    </source>
</evidence>
<dbReference type="PROSITE" id="PS50902">
    <property type="entry name" value="FLAVODOXIN_LIKE"/>
    <property type="match status" value="1"/>
</dbReference>
<evidence type="ECO:0000256" key="8">
    <source>
        <dbReference type="ARBA" id="ARBA00022630"/>
    </source>
</evidence>
<dbReference type="InterPro" id="IPR003097">
    <property type="entry name" value="CysJ-like_FAD-binding"/>
</dbReference>
<evidence type="ECO:0000256" key="14">
    <source>
        <dbReference type="ARBA" id="ARBA00023004"/>
    </source>
</evidence>
<comment type="similarity">
    <text evidence="5">Belongs to the prokaryotic molybdopterin-containing oxidoreductase family. NasA/NapA/NarB subfamily.</text>
</comment>
<dbReference type="InterPro" id="IPR001709">
    <property type="entry name" value="Flavoprot_Pyr_Nucl_cyt_Rdtase"/>
</dbReference>
<dbReference type="Pfam" id="PF00384">
    <property type="entry name" value="Molybdopterin"/>
    <property type="match status" value="1"/>
</dbReference>
<dbReference type="SUPFAM" id="SSF50692">
    <property type="entry name" value="ADC-like"/>
    <property type="match status" value="1"/>
</dbReference>
<keyword evidence="8" id="KW-0285">Flavoprotein</keyword>
<dbReference type="SUPFAM" id="SSF52218">
    <property type="entry name" value="Flavoproteins"/>
    <property type="match status" value="1"/>
</dbReference>
<dbReference type="PROSITE" id="PS00551">
    <property type="entry name" value="MOLYBDOPTERIN_PROK_1"/>
    <property type="match status" value="1"/>
</dbReference>
<comment type="cofactor">
    <cofactor evidence="4">
        <name>FAD</name>
        <dbReference type="ChEBI" id="CHEBI:57692"/>
    </cofactor>
</comment>
<dbReference type="PANTHER" id="PTHR43105">
    <property type="entry name" value="RESPIRATORY NITRATE REDUCTASE"/>
    <property type="match status" value="1"/>
</dbReference>
<dbReference type="Gene3D" id="3.40.50.360">
    <property type="match status" value="1"/>
</dbReference>
<dbReference type="Pfam" id="PF00175">
    <property type="entry name" value="NAD_binding_1"/>
    <property type="match status" value="1"/>
</dbReference>
<dbReference type="InterPro" id="IPR001094">
    <property type="entry name" value="Flavdoxin-like"/>
</dbReference>
<dbReference type="Gene3D" id="3.40.50.80">
    <property type="entry name" value="Nucleotide-binding domain of ferredoxin-NADP reductase (FNR) module"/>
    <property type="match status" value="1"/>
</dbReference>
<keyword evidence="14" id="KW-0408">Iron</keyword>
<dbReference type="InterPro" id="IPR017927">
    <property type="entry name" value="FAD-bd_FR_type"/>
</dbReference>
<dbReference type="PANTHER" id="PTHR43105:SF9">
    <property type="entry name" value="NADPH-FE(3+) OXIDOREDUCTASE SUBUNIT ALPHA"/>
    <property type="match status" value="1"/>
</dbReference>
<dbReference type="InterPro" id="IPR017938">
    <property type="entry name" value="Riboflavin_synthase-like_b-brl"/>
</dbReference>
<evidence type="ECO:0000256" key="13">
    <source>
        <dbReference type="ARBA" id="ARBA00023002"/>
    </source>
</evidence>
<evidence type="ECO:0000256" key="12">
    <source>
        <dbReference type="ARBA" id="ARBA00022857"/>
    </source>
</evidence>
<dbReference type="InterPro" id="IPR001433">
    <property type="entry name" value="OxRdtase_FAD/NAD-bd"/>
</dbReference>
<dbReference type="InterPro" id="IPR006656">
    <property type="entry name" value="Mopterin_OxRdtase"/>
</dbReference>
<evidence type="ECO:0000256" key="5">
    <source>
        <dbReference type="ARBA" id="ARBA00008747"/>
    </source>
</evidence>
<keyword evidence="6" id="KW-0004">4Fe-4S</keyword>
<dbReference type="InterPro" id="IPR050123">
    <property type="entry name" value="Prok_molybdopt-oxidoreductase"/>
</dbReference>
<dbReference type="InterPro" id="IPR006657">
    <property type="entry name" value="MoPterin_dinucl-bd_dom"/>
</dbReference>
<feature type="compositionally biased region" description="Pro residues" evidence="17">
    <location>
        <begin position="733"/>
        <end position="754"/>
    </location>
</feature>
<dbReference type="CDD" id="cd02791">
    <property type="entry name" value="MopB_CT_Nitrate-R-NapA-like"/>
    <property type="match status" value="1"/>
</dbReference>
<dbReference type="PROSITE" id="PS51384">
    <property type="entry name" value="FAD_FR"/>
    <property type="match status" value="1"/>
</dbReference>
<dbReference type="InterPro" id="IPR009010">
    <property type="entry name" value="Asp_de-COase-like_dom_sf"/>
</dbReference>
<feature type="domain" description="FAD-binding FR-type" evidence="19">
    <location>
        <begin position="1076"/>
        <end position="1293"/>
    </location>
</feature>
<dbReference type="Pfam" id="PF00258">
    <property type="entry name" value="Flavodoxin_1"/>
    <property type="match status" value="1"/>
</dbReference>
<dbReference type="EMBL" id="BAABKC010000081">
    <property type="protein sequence ID" value="GAA5068912.1"/>
    <property type="molecule type" value="Genomic_DNA"/>
</dbReference>
<dbReference type="RefSeq" id="WP_345670550.1">
    <property type="nucleotide sequence ID" value="NZ_BAABKC010000081.1"/>
</dbReference>
<keyword evidence="12" id="KW-0521">NADP</keyword>
<feature type="domain" description="4Fe-4S Mo/W bis-MGD-type" evidence="20">
    <location>
        <begin position="7"/>
        <end position="69"/>
    </location>
</feature>
<evidence type="ECO:0000256" key="9">
    <source>
        <dbReference type="ARBA" id="ARBA00022643"/>
    </source>
</evidence>
<dbReference type="InterPro" id="IPR039261">
    <property type="entry name" value="FNR_nucleotide-bd"/>
</dbReference>
<dbReference type="InterPro" id="IPR027467">
    <property type="entry name" value="MopterinOxRdtase_cofactor_BS"/>
</dbReference>
<dbReference type="InterPro" id="IPR029039">
    <property type="entry name" value="Flavoprotein-like_sf"/>
</dbReference>
<dbReference type="PRINTS" id="PR00371">
    <property type="entry name" value="FPNCR"/>
</dbReference>
<evidence type="ECO:0000256" key="10">
    <source>
        <dbReference type="ARBA" id="ARBA00022723"/>
    </source>
</evidence>
<keyword evidence="11" id="KW-0274">FAD</keyword>